<dbReference type="AlphaFoldDB" id="A0A4Y4DJ13"/>
<proteinExistence type="predicted"/>
<dbReference type="SUPFAM" id="SSF46785">
    <property type="entry name" value="Winged helix' DNA-binding domain"/>
    <property type="match status" value="1"/>
</dbReference>
<dbReference type="RefSeq" id="WP_141360945.1">
    <property type="nucleotide sequence ID" value="NZ_BAAAJL010000007.1"/>
</dbReference>
<dbReference type="Proteomes" id="UP000316612">
    <property type="component" value="Unassembled WGS sequence"/>
</dbReference>
<name>A0A4Y4DJ13_GLUUR</name>
<evidence type="ECO:0000313" key="2">
    <source>
        <dbReference type="EMBL" id="GED04617.1"/>
    </source>
</evidence>
<evidence type="ECO:0000313" key="3">
    <source>
        <dbReference type="Proteomes" id="UP000316612"/>
    </source>
</evidence>
<dbReference type="EMBL" id="BJNY01000001">
    <property type="protein sequence ID" value="GED04617.1"/>
    <property type="molecule type" value="Genomic_DNA"/>
</dbReference>
<dbReference type="InterPro" id="IPR036390">
    <property type="entry name" value="WH_DNA-bd_sf"/>
</dbReference>
<protein>
    <recommendedName>
        <fullName evidence="1">HTH arsR-type domain-containing protein</fullName>
    </recommendedName>
</protein>
<dbReference type="CDD" id="cd00090">
    <property type="entry name" value="HTH_ARSR"/>
    <property type="match status" value="1"/>
</dbReference>
<dbReference type="GO" id="GO:0003700">
    <property type="term" value="F:DNA-binding transcription factor activity"/>
    <property type="evidence" value="ECO:0007669"/>
    <property type="project" value="InterPro"/>
</dbReference>
<evidence type="ECO:0000259" key="1">
    <source>
        <dbReference type="SMART" id="SM00418"/>
    </source>
</evidence>
<dbReference type="InterPro" id="IPR011991">
    <property type="entry name" value="ArsR-like_HTH"/>
</dbReference>
<dbReference type="InterPro" id="IPR036388">
    <property type="entry name" value="WH-like_DNA-bd_sf"/>
</dbReference>
<dbReference type="OrthoDB" id="7945987at2"/>
<organism evidence="2 3">
    <name type="scientific">Glutamicibacter uratoxydans</name>
    <name type="common">Arthrobacter uratoxydans</name>
    <dbReference type="NCBI Taxonomy" id="43667"/>
    <lineage>
        <taxon>Bacteria</taxon>
        <taxon>Bacillati</taxon>
        <taxon>Actinomycetota</taxon>
        <taxon>Actinomycetes</taxon>
        <taxon>Micrococcales</taxon>
        <taxon>Micrococcaceae</taxon>
        <taxon>Glutamicibacter</taxon>
    </lineage>
</organism>
<comment type="caution">
    <text evidence="2">The sequence shown here is derived from an EMBL/GenBank/DDBJ whole genome shotgun (WGS) entry which is preliminary data.</text>
</comment>
<dbReference type="Gene3D" id="1.10.10.10">
    <property type="entry name" value="Winged helix-like DNA-binding domain superfamily/Winged helix DNA-binding domain"/>
    <property type="match status" value="1"/>
</dbReference>
<sequence length="211" mass="23515">MTQAKSNVTLTTPMLKAMANPLRRQIFDALGAMQTGRAADIGELLGIAPNKVSFHLRELAKAQMIEEAPELARDKRDRVWKPAAAAYTTGQPEERRGDESPSAINAYLGQVIHDEQRRLEATLQHAQRWYEAGEAPIDLAQLSTSNLMMTEDERQELQRRFDAVIPGFRADQKAGKIPSSQPLNERKLWHYSGLLSADELLNGSHQGDQSA</sequence>
<gene>
    <name evidence="2" type="ORF">AUR04nite_01490</name>
</gene>
<dbReference type="SMART" id="SM00418">
    <property type="entry name" value="HTH_ARSR"/>
    <property type="match status" value="1"/>
</dbReference>
<dbReference type="Pfam" id="PF12840">
    <property type="entry name" value="HTH_20"/>
    <property type="match status" value="1"/>
</dbReference>
<feature type="domain" description="HTH arsR-type" evidence="1">
    <location>
        <begin position="13"/>
        <end position="113"/>
    </location>
</feature>
<reference evidence="2 3" key="1">
    <citation type="submission" date="2019-06" db="EMBL/GenBank/DDBJ databases">
        <title>Whole genome shotgun sequence of Glutamicibacter uratoxydans NBRC 15515.</title>
        <authorList>
            <person name="Hosoyama A."/>
            <person name="Uohara A."/>
            <person name="Ohji S."/>
            <person name="Ichikawa N."/>
        </authorList>
    </citation>
    <scope>NUCLEOTIDE SEQUENCE [LARGE SCALE GENOMIC DNA]</scope>
    <source>
        <strain evidence="2 3">NBRC 15515</strain>
    </source>
</reference>
<dbReference type="InterPro" id="IPR001845">
    <property type="entry name" value="HTH_ArsR_DNA-bd_dom"/>
</dbReference>
<keyword evidence="3" id="KW-1185">Reference proteome</keyword>
<accession>A0A4Y4DJ13</accession>